<sequence>MNIRNNPYFFTRRIKWDPRQKLKKTKSNIINEYVAAIEKLTCSASVWDGVVGAPLVWDPPNMAIGKPVPCEMEKRQMSSLEMGPMPARIIARRGFIMVLRVRIAK</sequence>
<evidence type="ECO:0000313" key="1">
    <source>
        <dbReference type="EMBL" id="MED6107922.1"/>
    </source>
</evidence>
<proteinExistence type="predicted"/>
<dbReference type="EMBL" id="JASCZI010000057">
    <property type="protein sequence ID" value="MED6107922.1"/>
    <property type="molecule type" value="Genomic_DNA"/>
</dbReference>
<evidence type="ECO:0000313" key="2">
    <source>
        <dbReference type="Proteomes" id="UP001341840"/>
    </source>
</evidence>
<protein>
    <submittedName>
        <fullName evidence="1">Uncharacterized protein</fullName>
    </submittedName>
</protein>
<name>A0ABU6Q8Q9_9FABA</name>
<gene>
    <name evidence="1" type="ORF">PIB30_018764</name>
</gene>
<organism evidence="1 2">
    <name type="scientific">Stylosanthes scabra</name>
    <dbReference type="NCBI Taxonomy" id="79078"/>
    <lineage>
        <taxon>Eukaryota</taxon>
        <taxon>Viridiplantae</taxon>
        <taxon>Streptophyta</taxon>
        <taxon>Embryophyta</taxon>
        <taxon>Tracheophyta</taxon>
        <taxon>Spermatophyta</taxon>
        <taxon>Magnoliopsida</taxon>
        <taxon>eudicotyledons</taxon>
        <taxon>Gunneridae</taxon>
        <taxon>Pentapetalae</taxon>
        <taxon>rosids</taxon>
        <taxon>fabids</taxon>
        <taxon>Fabales</taxon>
        <taxon>Fabaceae</taxon>
        <taxon>Papilionoideae</taxon>
        <taxon>50 kb inversion clade</taxon>
        <taxon>dalbergioids sensu lato</taxon>
        <taxon>Dalbergieae</taxon>
        <taxon>Pterocarpus clade</taxon>
        <taxon>Stylosanthes</taxon>
    </lineage>
</organism>
<accession>A0ABU6Q8Q9</accession>
<dbReference type="Proteomes" id="UP001341840">
    <property type="component" value="Unassembled WGS sequence"/>
</dbReference>
<comment type="caution">
    <text evidence="1">The sequence shown here is derived from an EMBL/GenBank/DDBJ whole genome shotgun (WGS) entry which is preliminary data.</text>
</comment>
<reference evidence="1 2" key="1">
    <citation type="journal article" date="2023" name="Plants (Basel)">
        <title>Bridging the Gap: Combining Genomics and Transcriptomics Approaches to Understand Stylosanthes scabra, an Orphan Legume from the Brazilian Caatinga.</title>
        <authorList>
            <person name="Ferreira-Neto J.R.C."/>
            <person name="da Silva M.D."/>
            <person name="Binneck E."/>
            <person name="de Melo N.F."/>
            <person name="da Silva R.H."/>
            <person name="de Melo A.L.T.M."/>
            <person name="Pandolfi V."/>
            <person name="Bustamante F.O."/>
            <person name="Brasileiro-Vidal A.C."/>
            <person name="Benko-Iseppon A.M."/>
        </authorList>
    </citation>
    <scope>NUCLEOTIDE SEQUENCE [LARGE SCALE GENOMIC DNA]</scope>
    <source>
        <tissue evidence="1">Leaves</tissue>
    </source>
</reference>
<keyword evidence="2" id="KW-1185">Reference proteome</keyword>